<keyword evidence="4" id="KW-1185">Reference proteome</keyword>
<evidence type="ECO:0000313" key="4">
    <source>
        <dbReference type="Proteomes" id="UP000187455"/>
    </source>
</evidence>
<dbReference type="OrthoDB" id="19923at2759"/>
<dbReference type="Gene3D" id="1.10.555.10">
    <property type="entry name" value="Rho GTPase activation protein"/>
    <property type="match status" value="1"/>
</dbReference>
<dbReference type="Pfam" id="PF00620">
    <property type="entry name" value="RhoGAP"/>
    <property type="match status" value="1"/>
</dbReference>
<gene>
    <name evidence="3" type="ORF">AYI68_g6238</name>
</gene>
<proteinExistence type="predicted"/>
<evidence type="ECO:0000313" key="3">
    <source>
        <dbReference type="EMBL" id="OLY79684.1"/>
    </source>
</evidence>
<dbReference type="GO" id="GO:0005096">
    <property type="term" value="F:GTPase activator activity"/>
    <property type="evidence" value="ECO:0007669"/>
    <property type="project" value="TreeGrafter"/>
</dbReference>
<dbReference type="PROSITE" id="PS50238">
    <property type="entry name" value="RHOGAP"/>
    <property type="match status" value="1"/>
</dbReference>
<evidence type="ECO:0000259" key="2">
    <source>
        <dbReference type="PROSITE" id="PS50238"/>
    </source>
</evidence>
<dbReference type="Proteomes" id="UP000187455">
    <property type="component" value="Unassembled WGS sequence"/>
</dbReference>
<dbReference type="SUPFAM" id="SSF48350">
    <property type="entry name" value="GTPase activation domain, GAP"/>
    <property type="match status" value="1"/>
</dbReference>
<dbReference type="SMART" id="SM00324">
    <property type="entry name" value="RhoGAP"/>
    <property type="match status" value="1"/>
</dbReference>
<dbReference type="GO" id="GO:0007264">
    <property type="term" value="P:small GTPase-mediated signal transduction"/>
    <property type="evidence" value="ECO:0007669"/>
    <property type="project" value="TreeGrafter"/>
</dbReference>
<name>A0A1R0GS17_9FUNG</name>
<comment type="caution">
    <text evidence="3">The sequence shown here is derived from an EMBL/GenBank/DDBJ whole genome shotgun (WGS) entry which is preliminary data.</text>
</comment>
<protein>
    <submittedName>
        <fullName evidence="3">Putative Rho GTPase-activating protein</fullName>
    </submittedName>
</protein>
<sequence>MSKEAEIVYPSMNFGQGRYFGVPLEILMGENGERGIPVVVSDIIDYIFSNGLRTPDLFRRNVQKQTSRKIKAEYEVLEKSSVAYGIYGEYAAATMLKIWISELPQPLVPSQLYDLVKSIPAEIGDLDAAIYIRDVVLPAMGDPPCTLILLSVVVKLLVLVSENSEYNGMTPIKLATSMAPCWVHSSYPDLDIEMVSVTRFREPLPEVEVDVPRPLIIDEDSEVAPILPKRPRTPSNVVTLIRVMIQFYDLIFKPTLETFSKNNRYGTGNTTELGGSLISELDGEDSSVPPPKPKRRGRANTQTVTDTSLPSLENEFEVKVKIEEIDGPDQEELEIIEVQPVKEGDVGIEDLVSLNTEVAQEITAEEVAKRLLEENLKERQSNE</sequence>
<dbReference type="STRING" id="133383.A0A1R0GS17"/>
<reference evidence="3 4" key="1">
    <citation type="journal article" date="2016" name="Mol. Biol. Evol.">
        <title>Genome-Wide Survey of Gut Fungi (Harpellales) Reveals the First Horizontally Transferred Ubiquitin Gene from a Mosquito Host.</title>
        <authorList>
            <person name="Wang Y."/>
            <person name="White M.M."/>
            <person name="Kvist S."/>
            <person name="Moncalvo J.M."/>
        </authorList>
    </citation>
    <scope>NUCLEOTIDE SEQUENCE [LARGE SCALE GENOMIC DNA]</scope>
    <source>
        <strain evidence="3 4">ALG-7-W6</strain>
    </source>
</reference>
<dbReference type="InterPro" id="IPR008936">
    <property type="entry name" value="Rho_GTPase_activation_prot"/>
</dbReference>
<dbReference type="InterPro" id="IPR000198">
    <property type="entry name" value="RhoGAP_dom"/>
</dbReference>
<dbReference type="PANTHER" id="PTHR45808">
    <property type="entry name" value="RHO GTPASE-ACTIVATING PROTEIN 68F"/>
    <property type="match status" value="1"/>
</dbReference>
<dbReference type="GO" id="GO:0005737">
    <property type="term" value="C:cytoplasm"/>
    <property type="evidence" value="ECO:0007669"/>
    <property type="project" value="TreeGrafter"/>
</dbReference>
<organism evidence="3 4">
    <name type="scientific">Smittium mucronatum</name>
    <dbReference type="NCBI Taxonomy" id="133383"/>
    <lineage>
        <taxon>Eukaryota</taxon>
        <taxon>Fungi</taxon>
        <taxon>Fungi incertae sedis</taxon>
        <taxon>Zoopagomycota</taxon>
        <taxon>Kickxellomycotina</taxon>
        <taxon>Harpellomycetes</taxon>
        <taxon>Harpellales</taxon>
        <taxon>Legeriomycetaceae</taxon>
        <taxon>Smittium</taxon>
    </lineage>
</organism>
<dbReference type="AlphaFoldDB" id="A0A1R0GS17"/>
<feature type="region of interest" description="Disordered" evidence="1">
    <location>
        <begin position="264"/>
        <end position="303"/>
    </location>
</feature>
<evidence type="ECO:0000256" key="1">
    <source>
        <dbReference type="SAM" id="MobiDB-lite"/>
    </source>
</evidence>
<feature type="domain" description="Rho-GAP" evidence="2">
    <location>
        <begin position="22"/>
        <end position="252"/>
    </location>
</feature>
<feature type="compositionally biased region" description="Polar residues" evidence="1">
    <location>
        <begin position="264"/>
        <end position="273"/>
    </location>
</feature>
<accession>A0A1R0GS17</accession>
<dbReference type="PANTHER" id="PTHR45808:SF2">
    <property type="entry name" value="RHO GTPASE-ACTIVATING PROTEIN 68F"/>
    <property type="match status" value="1"/>
</dbReference>
<dbReference type="CDD" id="cd00159">
    <property type="entry name" value="RhoGAP"/>
    <property type="match status" value="1"/>
</dbReference>
<dbReference type="EMBL" id="LSSL01004182">
    <property type="protein sequence ID" value="OLY79684.1"/>
    <property type="molecule type" value="Genomic_DNA"/>
</dbReference>